<gene>
    <name evidence="2" type="ORF">HW561_09100</name>
</gene>
<comment type="caution">
    <text evidence="2">The sequence shown here is derived from an EMBL/GenBank/DDBJ whole genome shotgun (WGS) entry which is preliminary data.</text>
</comment>
<feature type="transmembrane region" description="Helical" evidence="1">
    <location>
        <begin position="146"/>
        <end position="164"/>
    </location>
</feature>
<feature type="transmembrane region" description="Helical" evidence="1">
    <location>
        <begin position="117"/>
        <end position="140"/>
    </location>
</feature>
<keyword evidence="1" id="KW-0812">Transmembrane</keyword>
<proteinExistence type="predicted"/>
<protein>
    <recommendedName>
        <fullName evidence="4">Glycerophosphoryl diester phosphodiesterase membrane domain-containing protein</fullName>
    </recommendedName>
</protein>
<name>A0ABX2PP76_9RHOB</name>
<evidence type="ECO:0000256" key="1">
    <source>
        <dbReference type="SAM" id="Phobius"/>
    </source>
</evidence>
<keyword evidence="3" id="KW-1185">Reference proteome</keyword>
<reference evidence="2 3" key="1">
    <citation type="submission" date="2020-06" db="EMBL/GenBank/DDBJ databases">
        <authorList>
            <person name="Cao W.R."/>
        </authorList>
    </citation>
    <scope>NUCLEOTIDE SEQUENCE [LARGE SCALE GENOMIC DNA]</scope>
    <source>
        <strain evidence="2 3">B1Z28</strain>
    </source>
</reference>
<keyword evidence="1" id="KW-0472">Membrane</keyword>
<dbReference type="RefSeq" id="WP_176863905.1">
    <property type="nucleotide sequence ID" value="NZ_JABXWT010000003.1"/>
</dbReference>
<keyword evidence="1" id="KW-1133">Transmembrane helix</keyword>
<feature type="transmembrane region" description="Helical" evidence="1">
    <location>
        <begin position="63"/>
        <end position="86"/>
    </location>
</feature>
<feature type="transmembrane region" description="Helical" evidence="1">
    <location>
        <begin position="21"/>
        <end position="43"/>
    </location>
</feature>
<dbReference type="Proteomes" id="UP000630805">
    <property type="component" value="Unassembled WGS sequence"/>
</dbReference>
<feature type="transmembrane region" description="Helical" evidence="1">
    <location>
        <begin position="184"/>
        <end position="205"/>
    </location>
</feature>
<accession>A0ABX2PP76</accession>
<dbReference type="EMBL" id="JABXWT010000003">
    <property type="protein sequence ID" value="NVO55944.1"/>
    <property type="molecule type" value="Genomic_DNA"/>
</dbReference>
<sequence>MLGWKIFAHSVRMVFGNLKQVLHITVGPAAIATAVIVVLFVVLDIPLEALDDSADQLPFGTSVGSIFAFVLTLIVVMLITMFWIAVSWHRFILLEEYPSGIVPTFRFDRILAYLGRLLLLGLLFAIAWLPMGLLISALVSVGGGEVVSVVVTVVYSMFLIVCFYRLSIILPAAAIGHPVTIGEAWASTVGVSGAVFVLLVVAFLFQIAIQLIFTALAFIPVLGVLLTVFFGTLILPLINVSILTTMYGIFIEKRELT</sequence>
<evidence type="ECO:0000313" key="2">
    <source>
        <dbReference type="EMBL" id="NVO55944.1"/>
    </source>
</evidence>
<evidence type="ECO:0000313" key="3">
    <source>
        <dbReference type="Proteomes" id="UP000630805"/>
    </source>
</evidence>
<feature type="transmembrane region" description="Helical" evidence="1">
    <location>
        <begin position="211"/>
        <end position="238"/>
    </location>
</feature>
<organism evidence="2 3">
    <name type="scientific">Ruegeria haliotis</name>
    <dbReference type="NCBI Taxonomy" id="2747601"/>
    <lineage>
        <taxon>Bacteria</taxon>
        <taxon>Pseudomonadati</taxon>
        <taxon>Pseudomonadota</taxon>
        <taxon>Alphaproteobacteria</taxon>
        <taxon>Rhodobacterales</taxon>
        <taxon>Roseobacteraceae</taxon>
        <taxon>Ruegeria</taxon>
    </lineage>
</organism>
<evidence type="ECO:0008006" key="4">
    <source>
        <dbReference type="Google" id="ProtNLM"/>
    </source>
</evidence>